<dbReference type="EMBL" id="JBFOLJ010000008">
    <property type="protein sequence ID" value="KAL2516475.1"/>
    <property type="molecule type" value="Genomic_DNA"/>
</dbReference>
<dbReference type="Pfam" id="PF25019">
    <property type="entry name" value="LRR_R13L1-DRL21"/>
    <property type="match status" value="1"/>
</dbReference>
<dbReference type="PANTHER" id="PTHR12542:SF7">
    <property type="entry name" value="EXOCYST SUBUNIT EXO70 FAMILY PROTEIN"/>
    <property type="match status" value="1"/>
</dbReference>
<dbReference type="InterPro" id="IPR004140">
    <property type="entry name" value="Exo70"/>
</dbReference>
<keyword evidence="2 3" id="KW-0813">Transport</keyword>
<protein>
    <recommendedName>
        <fullName evidence="3">Exocyst subunit Exo70 family protein</fullName>
    </recommendedName>
</protein>
<name>A0ABD1TUQ9_9LAMI</name>
<dbReference type="Proteomes" id="UP001604277">
    <property type="component" value="Unassembled WGS sequence"/>
</dbReference>
<evidence type="ECO:0000313" key="7">
    <source>
        <dbReference type="Proteomes" id="UP001604277"/>
    </source>
</evidence>
<dbReference type="SUPFAM" id="SSF74788">
    <property type="entry name" value="Cullin repeat-like"/>
    <property type="match status" value="1"/>
</dbReference>
<keyword evidence="3" id="KW-0268">Exocytosis</keyword>
<comment type="caution">
    <text evidence="6">The sequence shown here is derived from an EMBL/GenBank/DDBJ whole genome shotgun (WGS) entry which is preliminary data.</text>
</comment>
<dbReference type="PANTHER" id="PTHR12542">
    <property type="entry name" value="EXOCYST COMPLEX PROTEIN EXO70"/>
    <property type="match status" value="1"/>
</dbReference>
<sequence length="776" mass="89314">MAQTGSEDEVIEALQLHSGLQSLMISSYGGTQFPNWIVSLINLRKLSLQECQNRTLLPHLGRLPSLVMLYIDGLHNLKSLRLEFLGATTNVNDRISSDSKDRSLALQSAENIAFPKLKKLKISNMRSWEEWNMIRAEGEDMKIMPSLLCLKLYNCSNLKALPHPLFETTPITKLRIQNCPLIQHKLITCCTSTIKSVVISDKYRRINPFQMESSISHQSAVDTITQWYSRSPNKLIFDHAHSEITRYLEAVDKIQQSQANGTESGDLNSMAMVRLKHEFQIVLTRQSNNPIETYSSVSTSEGNWLDSTEYEDYLVLYNSTSDLAILYLRNVAERLNSGGHLGDCIRVYKSVRKPFFHTMIKRLCLDELYIGGDAKRFLRALKKKRFLWDELKVKIELWIRVAKVCFCTFFDLEKQISEKIFTGFGNGADEECFLEIVKDSANNLLIFAETVSSSNQSSERMETILGLYDTLLFLLPYINALFDSKPAEDILNGTKAIVSQLENDVRRMLLDFEKAVFHELSTIPDNRGAIHPLTKHVMNYINLIVRHKKLLSDLIISMPPLKYGDQMIPDGELGDLKGRNHLSLHLILIIVVLQLNLKGKSEQHNHVPVRHLFMMNNVHYIVEKIEESQELRDMIGDYYMEKLNRNVKQAMTSYQVSTCDKFLSCSLDEGLYVTGCFSSHLSKRALRKRLKAFNSLFEEIQILHSNWIVHDLELLDELRVSMADKLIPAYKEFRIEIEQHREIHKKSFQNINLKHSVEDLEALISKNLFSNYKIIV</sequence>
<evidence type="ECO:0000259" key="5">
    <source>
        <dbReference type="Pfam" id="PF25019"/>
    </source>
</evidence>
<evidence type="ECO:0000256" key="1">
    <source>
        <dbReference type="ARBA" id="ARBA00006756"/>
    </source>
</evidence>
<dbReference type="AlphaFoldDB" id="A0ABD1TUQ9"/>
<dbReference type="InterPro" id="IPR046364">
    <property type="entry name" value="Exo70_C"/>
</dbReference>
<dbReference type="InterPro" id="IPR032675">
    <property type="entry name" value="LRR_dom_sf"/>
</dbReference>
<keyword evidence="3" id="KW-0653">Protein transport</keyword>
<comment type="function">
    <text evidence="3">Component of the exocyst complex.</text>
</comment>
<organism evidence="6 7">
    <name type="scientific">Forsythia ovata</name>
    <dbReference type="NCBI Taxonomy" id="205694"/>
    <lineage>
        <taxon>Eukaryota</taxon>
        <taxon>Viridiplantae</taxon>
        <taxon>Streptophyta</taxon>
        <taxon>Embryophyta</taxon>
        <taxon>Tracheophyta</taxon>
        <taxon>Spermatophyta</taxon>
        <taxon>Magnoliopsida</taxon>
        <taxon>eudicotyledons</taxon>
        <taxon>Gunneridae</taxon>
        <taxon>Pentapetalae</taxon>
        <taxon>asterids</taxon>
        <taxon>lamiids</taxon>
        <taxon>Lamiales</taxon>
        <taxon>Oleaceae</taxon>
        <taxon>Forsythieae</taxon>
        <taxon>Forsythia</taxon>
    </lineage>
</organism>
<comment type="similarity">
    <text evidence="1 3">Belongs to the EXO70 family.</text>
</comment>
<reference evidence="7" key="1">
    <citation type="submission" date="2024-07" db="EMBL/GenBank/DDBJ databases">
        <title>Two chromosome-level genome assemblies of Korean endemic species Abeliophyllum distichum and Forsythia ovata (Oleaceae).</title>
        <authorList>
            <person name="Jang H."/>
        </authorList>
    </citation>
    <scope>NUCLEOTIDE SEQUENCE [LARGE SCALE GENOMIC DNA]</scope>
</reference>
<accession>A0ABD1TUQ9</accession>
<evidence type="ECO:0000259" key="4">
    <source>
        <dbReference type="Pfam" id="PF03081"/>
    </source>
</evidence>
<dbReference type="InterPro" id="IPR016159">
    <property type="entry name" value="Cullin_repeat-like_dom_sf"/>
</dbReference>
<dbReference type="Pfam" id="PF03081">
    <property type="entry name" value="Exo70_C"/>
    <property type="match status" value="1"/>
</dbReference>
<evidence type="ECO:0000256" key="2">
    <source>
        <dbReference type="ARBA" id="ARBA00022448"/>
    </source>
</evidence>
<gene>
    <name evidence="6" type="ORF">Fot_30446</name>
</gene>
<evidence type="ECO:0000256" key="3">
    <source>
        <dbReference type="RuleBase" id="RU365026"/>
    </source>
</evidence>
<dbReference type="Gene3D" id="1.20.1280.170">
    <property type="entry name" value="Exocyst complex component Exo70"/>
    <property type="match status" value="1"/>
</dbReference>
<keyword evidence="7" id="KW-1185">Reference proteome</keyword>
<dbReference type="SUPFAM" id="SSF52058">
    <property type="entry name" value="L domain-like"/>
    <property type="match status" value="1"/>
</dbReference>
<dbReference type="InterPro" id="IPR056789">
    <property type="entry name" value="LRR_R13L1-DRL21"/>
</dbReference>
<dbReference type="GO" id="GO:0006887">
    <property type="term" value="P:exocytosis"/>
    <property type="evidence" value="ECO:0007669"/>
    <property type="project" value="UniProtKB-KW"/>
</dbReference>
<dbReference type="Gene3D" id="3.80.10.10">
    <property type="entry name" value="Ribonuclease Inhibitor"/>
    <property type="match status" value="1"/>
</dbReference>
<feature type="domain" description="R13L1/DRL21-like LRR repeat region" evidence="5">
    <location>
        <begin position="5"/>
        <end position="73"/>
    </location>
</feature>
<dbReference type="GO" id="GO:0015031">
    <property type="term" value="P:protein transport"/>
    <property type="evidence" value="ECO:0007669"/>
    <property type="project" value="UniProtKB-KW"/>
</dbReference>
<feature type="domain" description="Exocyst complex subunit Exo70 C-terminal" evidence="4">
    <location>
        <begin position="398"/>
        <end position="765"/>
    </location>
</feature>
<proteinExistence type="inferred from homology"/>
<evidence type="ECO:0000313" key="6">
    <source>
        <dbReference type="EMBL" id="KAL2516475.1"/>
    </source>
</evidence>